<proteinExistence type="predicted"/>
<dbReference type="HOGENOM" id="CLU_1826731_0_0_1"/>
<evidence type="ECO:0000313" key="1">
    <source>
        <dbReference type="EMBL" id="EEP79432.1"/>
    </source>
</evidence>
<dbReference type="Proteomes" id="UP000002058">
    <property type="component" value="Unassembled WGS sequence"/>
</dbReference>
<dbReference type="VEuPathDB" id="FungiDB:UREG_04278"/>
<name>C4JN70_UNCRE</name>
<protein>
    <submittedName>
        <fullName evidence="1">Uncharacterized protein</fullName>
    </submittedName>
</protein>
<reference evidence="2" key="1">
    <citation type="journal article" date="2009" name="Genome Res.">
        <title>Comparative genomic analyses of the human fungal pathogens Coccidioides and their relatives.</title>
        <authorList>
            <person name="Sharpton T.J."/>
            <person name="Stajich J.E."/>
            <person name="Rounsley S.D."/>
            <person name="Gardner M.J."/>
            <person name="Wortman J.R."/>
            <person name="Jordar V.S."/>
            <person name="Maiti R."/>
            <person name="Kodira C.D."/>
            <person name="Neafsey D.E."/>
            <person name="Zeng Q."/>
            <person name="Hung C.-Y."/>
            <person name="McMahan C."/>
            <person name="Muszewska A."/>
            <person name="Grynberg M."/>
            <person name="Mandel M.A."/>
            <person name="Kellner E.M."/>
            <person name="Barker B.M."/>
            <person name="Galgiani J.N."/>
            <person name="Orbach M.J."/>
            <person name="Kirkland T.N."/>
            <person name="Cole G.T."/>
            <person name="Henn M.R."/>
            <person name="Birren B.W."/>
            <person name="Taylor J.W."/>
        </authorList>
    </citation>
    <scope>NUCLEOTIDE SEQUENCE [LARGE SCALE GENOMIC DNA]</scope>
    <source>
        <strain evidence="2">UAMH 1704</strain>
    </source>
</reference>
<sequence length="130" mass="15171">MLVVCEKQKTEEKKKHNEKVMQMQEEIKNKIYQKTKIELAVHSIAACIQICAHAMITVLEVKIITYEHNHLAAAGLSKNKMKKKMKIFQSHLQTSLNKKMLSPSEKMSEKKFEIVISFNKEKKNEKKKND</sequence>
<dbReference type="EMBL" id="CH476616">
    <property type="protein sequence ID" value="EEP79432.1"/>
    <property type="molecule type" value="Genomic_DNA"/>
</dbReference>
<evidence type="ECO:0000313" key="2">
    <source>
        <dbReference type="Proteomes" id="UP000002058"/>
    </source>
</evidence>
<organism evidence="1 2">
    <name type="scientific">Uncinocarpus reesii (strain UAMH 1704)</name>
    <dbReference type="NCBI Taxonomy" id="336963"/>
    <lineage>
        <taxon>Eukaryota</taxon>
        <taxon>Fungi</taxon>
        <taxon>Dikarya</taxon>
        <taxon>Ascomycota</taxon>
        <taxon>Pezizomycotina</taxon>
        <taxon>Eurotiomycetes</taxon>
        <taxon>Eurotiomycetidae</taxon>
        <taxon>Onygenales</taxon>
        <taxon>Onygenaceae</taxon>
        <taxon>Uncinocarpus</taxon>
    </lineage>
</organism>
<dbReference type="OMA" id="ICAHAMI"/>
<keyword evidence="2" id="KW-1185">Reference proteome</keyword>
<dbReference type="InParanoid" id="C4JN70"/>
<dbReference type="GeneID" id="8437127"/>
<dbReference type="RefSeq" id="XP_002544761.1">
    <property type="nucleotide sequence ID" value="XM_002544715.1"/>
</dbReference>
<dbReference type="AlphaFoldDB" id="C4JN70"/>
<dbReference type="KEGG" id="ure:UREG_04278"/>
<gene>
    <name evidence="1" type="ORF">UREG_04278</name>
</gene>
<accession>C4JN70</accession>